<keyword evidence="12" id="KW-1185">Reference proteome</keyword>
<dbReference type="GO" id="GO:0005886">
    <property type="term" value="C:plasma membrane"/>
    <property type="evidence" value="ECO:0007669"/>
    <property type="project" value="UniProtKB-SubCell"/>
</dbReference>
<evidence type="ECO:0000256" key="8">
    <source>
        <dbReference type="ARBA" id="ARBA00023010"/>
    </source>
</evidence>
<dbReference type="AlphaFoldDB" id="A0A1V4IA95"/>
<evidence type="ECO:0000256" key="5">
    <source>
        <dbReference type="ARBA" id="ARBA00022692"/>
    </source>
</evidence>
<dbReference type="GO" id="GO:0015450">
    <property type="term" value="F:protein-transporting ATPase activity"/>
    <property type="evidence" value="ECO:0007669"/>
    <property type="project" value="UniProtKB-UniRule"/>
</dbReference>
<keyword evidence="9 10" id="KW-0472">Membrane</keyword>
<comment type="subcellular location">
    <subcellularLocation>
        <location evidence="1 10">Cell membrane</location>
        <topology evidence="1 10">Multi-pass membrane protein</topology>
    </subcellularLocation>
</comment>
<evidence type="ECO:0000256" key="6">
    <source>
        <dbReference type="ARBA" id="ARBA00022927"/>
    </source>
</evidence>
<gene>
    <name evidence="11" type="ORF">CLOTH_08410</name>
</gene>
<reference evidence="11 12" key="1">
    <citation type="submission" date="2017-03" db="EMBL/GenBank/DDBJ databases">
        <title>Genome sequence of Clostridium thermoalcaliphilum DSM 7309.</title>
        <authorList>
            <person name="Poehlein A."/>
            <person name="Daniel R."/>
        </authorList>
    </citation>
    <scope>NUCLEOTIDE SEQUENCE [LARGE SCALE GENOMIC DNA]</scope>
    <source>
        <strain evidence="11 12">DSM 7309</strain>
    </source>
</reference>
<dbReference type="InterPro" id="IPR004692">
    <property type="entry name" value="SecG"/>
</dbReference>
<dbReference type="PANTHER" id="PTHR34182:SF1">
    <property type="entry name" value="PROTEIN-EXPORT MEMBRANE PROTEIN SECG"/>
    <property type="match status" value="1"/>
</dbReference>
<keyword evidence="5 10" id="KW-0812">Transmembrane</keyword>
<keyword evidence="6 10" id="KW-0653">Protein transport</keyword>
<evidence type="ECO:0000256" key="9">
    <source>
        <dbReference type="ARBA" id="ARBA00023136"/>
    </source>
</evidence>
<dbReference type="STRING" id="29349.CLOTH_08410"/>
<evidence type="ECO:0000313" key="11">
    <source>
        <dbReference type="EMBL" id="OPJ56437.1"/>
    </source>
</evidence>
<evidence type="ECO:0000256" key="3">
    <source>
        <dbReference type="ARBA" id="ARBA00022448"/>
    </source>
</evidence>
<sequence length="70" mass="7064">MVIQLITSIVLIASVLLQSGKGSGMSEAFGGNSNQMAASRGRGTDAILAKVTSVCATLFIVVAIALVAIQ</sequence>
<evidence type="ECO:0000256" key="2">
    <source>
        <dbReference type="ARBA" id="ARBA00008445"/>
    </source>
</evidence>
<proteinExistence type="inferred from homology"/>
<name>A0A1V4IA95_9FIRM</name>
<dbReference type="GO" id="GO:0043952">
    <property type="term" value="P:protein transport by the Sec complex"/>
    <property type="evidence" value="ECO:0007669"/>
    <property type="project" value="TreeGrafter"/>
</dbReference>
<keyword evidence="8 10" id="KW-0811">Translocation</keyword>
<evidence type="ECO:0000256" key="4">
    <source>
        <dbReference type="ARBA" id="ARBA00022475"/>
    </source>
</evidence>
<dbReference type="PRINTS" id="PR01651">
    <property type="entry name" value="SECGEXPORT"/>
</dbReference>
<dbReference type="PANTHER" id="PTHR34182">
    <property type="entry name" value="PROTEIN-EXPORT MEMBRANE PROTEIN SECG"/>
    <property type="match status" value="1"/>
</dbReference>
<evidence type="ECO:0000313" key="12">
    <source>
        <dbReference type="Proteomes" id="UP000190140"/>
    </source>
</evidence>
<dbReference type="GO" id="GO:0065002">
    <property type="term" value="P:intracellular protein transmembrane transport"/>
    <property type="evidence" value="ECO:0007669"/>
    <property type="project" value="TreeGrafter"/>
</dbReference>
<dbReference type="GO" id="GO:0009306">
    <property type="term" value="P:protein secretion"/>
    <property type="evidence" value="ECO:0007669"/>
    <property type="project" value="UniProtKB-UniRule"/>
</dbReference>
<comment type="function">
    <text evidence="10">Involved in protein export. Participates in an early event of protein translocation.</text>
</comment>
<dbReference type="EMBL" id="MZGW01000002">
    <property type="protein sequence ID" value="OPJ56437.1"/>
    <property type="molecule type" value="Genomic_DNA"/>
</dbReference>
<accession>A0A1V4IA95</accession>
<keyword evidence="7 10" id="KW-1133">Transmembrane helix</keyword>
<comment type="caution">
    <text evidence="11">The sequence shown here is derived from an EMBL/GenBank/DDBJ whole genome shotgun (WGS) entry which is preliminary data.</text>
</comment>
<evidence type="ECO:0000256" key="1">
    <source>
        <dbReference type="ARBA" id="ARBA00004651"/>
    </source>
</evidence>
<evidence type="ECO:0000256" key="10">
    <source>
        <dbReference type="RuleBase" id="RU365087"/>
    </source>
</evidence>
<evidence type="ECO:0000256" key="7">
    <source>
        <dbReference type="ARBA" id="ARBA00022989"/>
    </source>
</evidence>
<dbReference type="Proteomes" id="UP000190140">
    <property type="component" value="Unassembled WGS sequence"/>
</dbReference>
<dbReference type="Pfam" id="PF03840">
    <property type="entry name" value="SecG"/>
    <property type="match status" value="1"/>
</dbReference>
<comment type="caution">
    <text evidence="10">Lacks conserved residue(s) required for the propagation of feature annotation.</text>
</comment>
<organism evidence="11 12">
    <name type="scientific">Alkalithermobacter paradoxus</name>
    <dbReference type="NCBI Taxonomy" id="29349"/>
    <lineage>
        <taxon>Bacteria</taxon>
        <taxon>Bacillati</taxon>
        <taxon>Bacillota</taxon>
        <taxon>Clostridia</taxon>
        <taxon>Peptostreptococcales</taxon>
        <taxon>Tepidibacteraceae</taxon>
        <taxon>Alkalithermobacter</taxon>
    </lineage>
</organism>
<feature type="transmembrane region" description="Helical" evidence="10">
    <location>
        <begin position="46"/>
        <end position="69"/>
    </location>
</feature>
<comment type="similarity">
    <text evidence="2 10">Belongs to the SecG family.</text>
</comment>
<protein>
    <recommendedName>
        <fullName evidence="10">Protein-export membrane protein SecG</fullName>
    </recommendedName>
</protein>
<keyword evidence="3 10" id="KW-0813">Transport</keyword>
<keyword evidence="4 10" id="KW-1003">Cell membrane</keyword>
<dbReference type="NCBIfam" id="TIGR00810">
    <property type="entry name" value="secG"/>
    <property type="match status" value="1"/>
</dbReference>